<feature type="region of interest" description="Disordered" evidence="1">
    <location>
        <begin position="20"/>
        <end position="150"/>
    </location>
</feature>
<name>A0ABQ8U6U4_9EUKA</name>
<dbReference type="Proteomes" id="UP001141327">
    <property type="component" value="Unassembled WGS sequence"/>
</dbReference>
<dbReference type="EMBL" id="JAPMOS010000323">
    <property type="protein sequence ID" value="KAJ4453049.1"/>
    <property type="molecule type" value="Genomic_DNA"/>
</dbReference>
<evidence type="ECO:0000313" key="3">
    <source>
        <dbReference type="Proteomes" id="UP001141327"/>
    </source>
</evidence>
<gene>
    <name evidence="2" type="ORF">PAPYR_12592</name>
</gene>
<feature type="compositionally biased region" description="Low complexity" evidence="1">
    <location>
        <begin position="134"/>
        <end position="150"/>
    </location>
</feature>
<comment type="caution">
    <text evidence="2">The sequence shown here is derived from an EMBL/GenBank/DDBJ whole genome shotgun (WGS) entry which is preliminary data.</text>
</comment>
<organism evidence="2 3">
    <name type="scientific">Paratrimastix pyriformis</name>
    <dbReference type="NCBI Taxonomy" id="342808"/>
    <lineage>
        <taxon>Eukaryota</taxon>
        <taxon>Metamonada</taxon>
        <taxon>Preaxostyla</taxon>
        <taxon>Paratrimastigidae</taxon>
        <taxon>Paratrimastix</taxon>
    </lineage>
</organism>
<keyword evidence="3" id="KW-1185">Reference proteome</keyword>
<feature type="compositionally biased region" description="Polar residues" evidence="1">
    <location>
        <begin position="20"/>
        <end position="33"/>
    </location>
</feature>
<sequence>MERYSRIYLRSAIPFCDMSTISGSHSGVLSQDPLQDPFLSQLEGAAKPKKPHKKGGKEPAGSAVKEPAGSAVKESGDSAVKEGSAQNPVPLDSDAEAGAGPAAGPAPSAAAPGQVLPPSALPSMRSSLPSEVPSLGAACDSLGSLSSGAAPGGAAVNPLLAAFLSSRAAASSMTTGTA</sequence>
<feature type="compositionally biased region" description="Low complexity" evidence="1">
    <location>
        <begin position="96"/>
        <end position="113"/>
    </location>
</feature>
<reference evidence="2" key="1">
    <citation type="journal article" date="2022" name="bioRxiv">
        <title>Genomics of Preaxostyla Flagellates Illuminates Evolutionary Transitions and the Path Towards Mitochondrial Loss.</title>
        <authorList>
            <person name="Novak L.V.F."/>
            <person name="Treitli S.C."/>
            <person name="Pyrih J."/>
            <person name="Halakuc P."/>
            <person name="Pipaliya S.V."/>
            <person name="Vacek V."/>
            <person name="Brzon O."/>
            <person name="Soukal P."/>
            <person name="Eme L."/>
            <person name="Dacks J.B."/>
            <person name="Karnkowska A."/>
            <person name="Elias M."/>
            <person name="Hampl V."/>
        </authorList>
    </citation>
    <scope>NUCLEOTIDE SEQUENCE</scope>
    <source>
        <strain evidence="2">RCP-MX</strain>
    </source>
</reference>
<protein>
    <submittedName>
        <fullName evidence="2">Uncharacterized protein</fullName>
    </submittedName>
</protein>
<accession>A0ABQ8U6U4</accession>
<evidence type="ECO:0000256" key="1">
    <source>
        <dbReference type="SAM" id="MobiDB-lite"/>
    </source>
</evidence>
<evidence type="ECO:0000313" key="2">
    <source>
        <dbReference type="EMBL" id="KAJ4453049.1"/>
    </source>
</evidence>
<proteinExistence type="predicted"/>